<dbReference type="GO" id="GO:0046872">
    <property type="term" value="F:metal ion binding"/>
    <property type="evidence" value="ECO:0007669"/>
    <property type="project" value="UniProtKB-KW"/>
</dbReference>
<proteinExistence type="inferred from homology"/>
<dbReference type="Pfam" id="PF00348">
    <property type="entry name" value="polyprenyl_synt"/>
    <property type="match status" value="1"/>
</dbReference>
<dbReference type="PANTHER" id="PTHR12001">
    <property type="entry name" value="GERANYLGERANYL PYROPHOSPHATE SYNTHASE"/>
    <property type="match status" value="1"/>
</dbReference>
<evidence type="ECO:0000256" key="6">
    <source>
        <dbReference type="RuleBase" id="RU004466"/>
    </source>
</evidence>
<keyword evidence="9" id="KW-1185">Reference proteome</keyword>
<dbReference type="SFLD" id="SFLDS00005">
    <property type="entry name" value="Isoprenoid_Synthase_Type_I"/>
    <property type="match status" value="1"/>
</dbReference>
<dbReference type="PROSITE" id="PS00723">
    <property type="entry name" value="POLYPRENYL_SYNTHASE_1"/>
    <property type="match status" value="1"/>
</dbReference>
<keyword evidence="5" id="KW-0460">Magnesium</keyword>
<keyword evidence="4" id="KW-0479">Metal-binding</keyword>
<dbReference type="InterPro" id="IPR000092">
    <property type="entry name" value="Polyprenyl_synt"/>
</dbReference>
<dbReference type="EMBL" id="PVZC01000001">
    <property type="protein sequence ID" value="PRY02244.1"/>
    <property type="molecule type" value="Genomic_DNA"/>
</dbReference>
<accession>A0A2T0QE75</accession>
<reference evidence="8 9" key="1">
    <citation type="submission" date="2018-03" db="EMBL/GenBank/DDBJ databases">
        <title>Genomic Encyclopedia of Archaeal and Bacterial Type Strains, Phase II (KMG-II): from individual species to whole genera.</title>
        <authorList>
            <person name="Goeker M."/>
        </authorList>
    </citation>
    <scope>NUCLEOTIDE SEQUENCE [LARGE SCALE GENOMIC DNA]</scope>
    <source>
        <strain evidence="8 9">DSM 45601</strain>
    </source>
</reference>
<comment type="cofactor">
    <cofactor evidence="1">
        <name>Mg(2+)</name>
        <dbReference type="ChEBI" id="CHEBI:18420"/>
    </cofactor>
</comment>
<comment type="caution">
    <text evidence="8">The sequence shown here is derived from an EMBL/GenBank/DDBJ whole genome shotgun (WGS) entry which is preliminary data.</text>
</comment>
<dbReference type="OrthoDB" id="4497239at2"/>
<evidence type="ECO:0000256" key="1">
    <source>
        <dbReference type="ARBA" id="ARBA00001946"/>
    </source>
</evidence>
<feature type="region of interest" description="Disordered" evidence="7">
    <location>
        <begin position="369"/>
        <end position="392"/>
    </location>
</feature>
<evidence type="ECO:0000313" key="8">
    <source>
        <dbReference type="EMBL" id="PRY02244.1"/>
    </source>
</evidence>
<dbReference type="PANTHER" id="PTHR12001:SF85">
    <property type="entry name" value="SHORT CHAIN ISOPRENYL DIPHOSPHATE SYNTHASE"/>
    <property type="match status" value="1"/>
</dbReference>
<name>A0A2T0QE75_9ACTN</name>
<dbReference type="SFLD" id="SFLDG01017">
    <property type="entry name" value="Polyprenyl_Transferase_Like"/>
    <property type="match status" value="1"/>
</dbReference>
<evidence type="ECO:0000256" key="5">
    <source>
        <dbReference type="ARBA" id="ARBA00022842"/>
    </source>
</evidence>
<protein>
    <submittedName>
        <fullName evidence="8">Geranylgeranyl diphosphate synthase type I</fullName>
    </submittedName>
</protein>
<dbReference type="SUPFAM" id="SSF48576">
    <property type="entry name" value="Terpenoid synthases"/>
    <property type="match status" value="1"/>
</dbReference>
<dbReference type="GO" id="GO:0008299">
    <property type="term" value="P:isoprenoid biosynthetic process"/>
    <property type="evidence" value="ECO:0007669"/>
    <property type="project" value="InterPro"/>
</dbReference>
<organism evidence="8 9">
    <name type="scientific">Allonocardiopsis opalescens</name>
    <dbReference type="NCBI Taxonomy" id="1144618"/>
    <lineage>
        <taxon>Bacteria</taxon>
        <taxon>Bacillati</taxon>
        <taxon>Actinomycetota</taxon>
        <taxon>Actinomycetes</taxon>
        <taxon>Streptosporangiales</taxon>
        <taxon>Allonocardiopsis</taxon>
    </lineage>
</organism>
<dbReference type="GO" id="GO:0004659">
    <property type="term" value="F:prenyltransferase activity"/>
    <property type="evidence" value="ECO:0007669"/>
    <property type="project" value="InterPro"/>
</dbReference>
<evidence type="ECO:0000256" key="3">
    <source>
        <dbReference type="ARBA" id="ARBA00022679"/>
    </source>
</evidence>
<dbReference type="AlphaFoldDB" id="A0A2T0QE75"/>
<evidence type="ECO:0000256" key="7">
    <source>
        <dbReference type="SAM" id="MobiDB-lite"/>
    </source>
</evidence>
<gene>
    <name evidence="8" type="ORF">CLV72_101845</name>
</gene>
<comment type="similarity">
    <text evidence="2 6">Belongs to the FPP/GGPP synthase family.</text>
</comment>
<dbReference type="Proteomes" id="UP000237846">
    <property type="component" value="Unassembled WGS sequence"/>
</dbReference>
<evidence type="ECO:0000313" key="9">
    <source>
        <dbReference type="Proteomes" id="UP000237846"/>
    </source>
</evidence>
<dbReference type="InterPro" id="IPR033749">
    <property type="entry name" value="Polyprenyl_synt_CS"/>
</dbReference>
<dbReference type="Gene3D" id="1.10.600.10">
    <property type="entry name" value="Farnesyl Diphosphate Synthase"/>
    <property type="match status" value="1"/>
</dbReference>
<sequence>MARVPRTRSDDRTVPRPSDPVADGAAAPRPAPPAEADVPARVREVLTGYLAARRAEAHDTEPAFATAVVDTLSGFIHQGGKRLRPTLAWWGWRAAGGAAEGPAADAALRAASALELLQTFALVHDDVMDGSSTRRGAPAVHVAFAGAHRAHGWTGDPGRYGAGLAILVGDLALAWADDLLSEAGLPPAALARARVPWRAMRTEMVAGQYLDVQKQAEGDDSEELTLRIARLKTAAYTVERPLHLGAAMAGAGEAAVAALRGYGADVGVAFQLRDDVLGMFGDPARTGKPAGDDLREGKRTYLIAMGLRRAREAGDHAAHALISSALGDPGADGATVARVRAALTELGAADAVERRIAELTRRGLDRLDSPGIEPAAAEQLRGLARRATERTR</sequence>
<feature type="compositionally biased region" description="Low complexity" evidence="7">
    <location>
        <begin position="19"/>
        <end position="37"/>
    </location>
</feature>
<feature type="region of interest" description="Disordered" evidence="7">
    <location>
        <begin position="1"/>
        <end position="37"/>
    </location>
</feature>
<keyword evidence="3 6" id="KW-0808">Transferase</keyword>
<dbReference type="InterPro" id="IPR008949">
    <property type="entry name" value="Isoprenoid_synthase_dom_sf"/>
</dbReference>
<evidence type="ECO:0000256" key="2">
    <source>
        <dbReference type="ARBA" id="ARBA00006706"/>
    </source>
</evidence>
<dbReference type="PROSITE" id="PS00444">
    <property type="entry name" value="POLYPRENYL_SYNTHASE_2"/>
    <property type="match status" value="1"/>
</dbReference>
<dbReference type="CDD" id="cd00685">
    <property type="entry name" value="Trans_IPPS_HT"/>
    <property type="match status" value="1"/>
</dbReference>
<evidence type="ECO:0000256" key="4">
    <source>
        <dbReference type="ARBA" id="ARBA00022723"/>
    </source>
</evidence>